<dbReference type="Proteomes" id="UP000190890">
    <property type="component" value="Unassembled WGS sequence"/>
</dbReference>
<comment type="caution">
    <text evidence="3">The sequence shown here is derived from an EMBL/GenBank/DDBJ whole genome shotgun (WGS) entry which is preliminary data.</text>
</comment>
<evidence type="ECO:0000259" key="2">
    <source>
        <dbReference type="Pfam" id="PF18573"/>
    </source>
</evidence>
<keyword evidence="4" id="KW-1185">Reference proteome</keyword>
<dbReference type="Pfam" id="PF01391">
    <property type="entry name" value="Collagen"/>
    <property type="match status" value="1"/>
</dbReference>
<protein>
    <submittedName>
        <fullName evidence="3">Collagen triple helix repeat</fullName>
    </submittedName>
</protein>
<dbReference type="Pfam" id="PF18573">
    <property type="entry name" value="BclA_C"/>
    <property type="match status" value="1"/>
</dbReference>
<dbReference type="EMBL" id="LZZM01000011">
    <property type="protein sequence ID" value="OOM82497.1"/>
    <property type="molecule type" value="Genomic_DNA"/>
</dbReference>
<dbReference type="InterPro" id="IPR008983">
    <property type="entry name" value="Tumour_necrosis_fac-like_dom"/>
</dbReference>
<proteinExistence type="predicted"/>
<feature type="domain" description="BclA C-terminal" evidence="2">
    <location>
        <begin position="199"/>
        <end position="328"/>
    </location>
</feature>
<dbReference type="InterPro" id="IPR058705">
    <property type="entry name" value="A_ENA"/>
</dbReference>
<feature type="compositionally biased region" description="Low complexity" evidence="1">
    <location>
        <begin position="100"/>
        <end position="111"/>
    </location>
</feature>
<evidence type="ECO:0000313" key="4">
    <source>
        <dbReference type="Proteomes" id="UP000190890"/>
    </source>
</evidence>
<dbReference type="STRING" id="29367.CLPUN_01990"/>
<accession>A0A1S8TXS3</accession>
<evidence type="ECO:0000256" key="1">
    <source>
        <dbReference type="SAM" id="MobiDB-lite"/>
    </source>
</evidence>
<name>A0A1S8TXS3_9CLOT</name>
<dbReference type="PANTHER" id="PTHR24637">
    <property type="entry name" value="COLLAGEN"/>
    <property type="match status" value="1"/>
</dbReference>
<dbReference type="PANTHER" id="PTHR24637:SF422">
    <property type="entry name" value="COLLAGEN IV NC1 DOMAIN-CONTAINING PROTEIN"/>
    <property type="match status" value="1"/>
</dbReference>
<feature type="compositionally biased region" description="Low complexity" evidence="1">
    <location>
        <begin position="120"/>
        <end position="192"/>
    </location>
</feature>
<keyword evidence="3" id="KW-0176">Collagen</keyword>
<dbReference type="InterPro" id="IPR041415">
    <property type="entry name" value="BclA_C"/>
</dbReference>
<dbReference type="OrthoDB" id="2082444at2"/>
<feature type="region of interest" description="Disordered" evidence="1">
    <location>
        <begin position="96"/>
        <end position="194"/>
    </location>
</feature>
<gene>
    <name evidence="3" type="ORF">CLPUN_01990</name>
</gene>
<reference evidence="3 4" key="1">
    <citation type="submission" date="2016-05" db="EMBL/GenBank/DDBJ databases">
        <title>Microbial solvent formation.</title>
        <authorList>
            <person name="Poehlein A."/>
            <person name="Montoya Solano J.D."/>
            <person name="Flitsch S."/>
            <person name="Krabben P."/>
            <person name="Duerre P."/>
            <person name="Daniel R."/>
        </authorList>
    </citation>
    <scope>NUCLEOTIDE SEQUENCE [LARGE SCALE GENOMIC DNA]</scope>
    <source>
        <strain evidence="3 4">DSM 2619</strain>
    </source>
</reference>
<dbReference type="RefSeq" id="WP_077845524.1">
    <property type="nucleotide sequence ID" value="NZ_LZZM01000011.1"/>
</dbReference>
<dbReference type="AlphaFoldDB" id="A0A1S8TXS3"/>
<dbReference type="InterPro" id="IPR008160">
    <property type="entry name" value="Collagen"/>
</dbReference>
<dbReference type="Pfam" id="PF26595">
    <property type="entry name" value="A_ENA"/>
    <property type="match status" value="1"/>
</dbReference>
<organism evidence="3 4">
    <name type="scientific">Clostridium puniceum</name>
    <dbReference type="NCBI Taxonomy" id="29367"/>
    <lineage>
        <taxon>Bacteria</taxon>
        <taxon>Bacillati</taxon>
        <taxon>Bacillota</taxon>
        <taxon>Clostridia</taxon>
        <taxon>Eubacteriales</taxon>
        <taxon>Clostridiaceae</taxon>
        <taxon>Clostridium</taxon>
    </lineage>
</organism>
<dbReference type="Gene3D" id="2.60.120.40">
    <property type="match status" value="1"/>
</dbReference>
<sequence length="328" mass="32447">MSQPSFPNISPPITREDAINMILSSIALEELGLSHIINAEGEKIQFVLGTIPGITGPAATIDDILEVNDSVRRTMNSIIQNQSLLNSKMQNALESSTMQGAIGPTGPTGATGPSGGPIGPTGATGVPGPTGVTGAIGSTGPTGPTGTTGPSGTTGSTGATGTTGPIGPTGATGPSGPTGTTGPSGPTGATGSNITATNAFAENNTGASISVVVAGTSVPLPNAQILSSDITVDASNTIFTVNTSGRYRISYYVNTTATLALSTRLIINGSPNTASTITPLISLANFSNEILIDLTAGTTILLQLFGLLGTAVLLNNSSGASLMILRLS</sequence>
<evidence type="ECO:0000313" key="3">
    <source>
        <dbReference type="EMBL" id="OOM82497.1"/>
    </source>
</evidence>